<evidence type="ECO:0000313" key="4">
    <source>
        <dbReference type="Proteomes" id="UP000799302"/>
    </source>
</evidence>
<dbReference type="EMBL" id="MU004233">
    <property type="protein sequence ID" value="KAF2670839.1"/>
    <property type="molecule type" value="Genomic_DNA"/>
</dbReference>
<dbReference type="OrthoDB" id="3065412at2759"/>
<feature type="compositionally biased region" description="Polar residues" evidence="1">
    <location>
        <begin position="515"/>
        <end position="534"/>
    </location>
</feature>
<protein>
    <submittedName>
        <fullName evidence="3">Uncharacterized protein</fullName>
    </submittedName>
</protein>
<sequence>MYQMVDHTLRFFKSLISSSEKDIAHTLPVCGVLALHEAYQKPIKRRRSYCSHDIRKICGNQDVVDRYIYNLSSYCTHSQSSTRAGSDYELALRLLEESCPNLPGDERLELKKRQASVALTTATTKAAPTTVAQITTTPFTNINTVISTTAAGITITTLQTTTAGTASAVSSISASDAASSSTIAAGSSPGVANSASGAISRGTSATGLNASGISTPNAVSSVVSGSSSTSTPVTTPSKIASLAISTEIVVPTMSLFASPQASVPNPIAQVASSTYSGQALLTATCAIPQYTAFPLADGSYTLFPVVGCGQANPECCPPLTASGSTPTITASIIPLSQANSELVSALNAAPLTLCPADYTSTASNCCPVGFSLYNQRLLNQTPCYTILSTSLPVPAEISSQISSLSAIIAATATAASASVCVNVITNQIFALLLPLKNGVEVTHKTSSLSLGAKIGIGVGAGLGALIALILLAWCTLWRRKDRRERMMSQTQSQVSAWTQGTGTTQQGNPFYANPHRQSMGSTLTQVQPGSSAWTSPKLGVVGEQPAYVDDETAYKPQSYVRPIPQRPDNMKSMPTSAQFPASALGVSRYTELPGKEYVAPVEADSQEWSGSAPMPGGRYPAGVHQQQAQQTYGQAYGQAHSSEMSAASDRYAAYALPLDRVEMDGGATPRPRWME</sequence>
<reference evidence="3" key="1">
    <citation type="journal article" date="2020" name="Stud. Mycol.">
        <title>101 Dothideomycetes genomes: a test case for predicting lifestyles and emergence of pathogens.</title>
        <authorList>
            <person name="Haridas S."/>
            <person name="Albert R."/>
            <person name="Binder M."/>
            <person name="Bloem J."/>
            <person name="Labutti K."/>
            <person name="Salamov A."/>
            <person name="Andreopoulos B."/>
            <person name="Baker S."/>
            <person name="Barry K."/>
            <person name="Bills G."/>
            <person name="Bluhm B."/>
            <person name="Cannon C."/>
            <person name="Castanera R."/>
            <person name="Culley D."/>
            <person name="Daum C."/>
            <person name="Ezra D."/>
            <person name="Gonzalez J."/>
            <person name="Henrissat B."/>
            <person name="Kuo A."/>
            <person name="Liang C."/>
            <person name="Lipzen A."/>
            <person name="Lutzoni F."/>
            <person name="Magnuson J."/>
            <person name="Mondo S."/>
            <person name="Nolan M."/>
            <person name="Ohm R."/>
            <person name="Pangilinan J."/>
            <person name="Park H.-J."/>
            <person name="Ramirez L."/>
            <person name="Alfaro M."/>
            <person name="Sun H."/>
            <person name="Tritt A."/>
            <person name="Yoshinaga Y."/>
            <person name="Zwiers L.-H."/>
            <person name="Turgeon B."/>
            <person name="Goodwin S."/>
            <person name="Spatafora J."/>
            <person name="Crous P."/>
            <person name="Grigoriev I."/>
        </authorList>
    </citation>
    <scope>NUCLEOTIDE SEQUENCE</scope>
    <source>
        <strain evidence="3">CBS 115976</strain>
    </source>
</reference>
<gene>
    <name evidence="3" type="ORF">BT63DRAFT_411927</name>
</gene>
<dbReference type="Proteomes" id="UP000799302">
    <property type="component" value="Unassembled WGS sequence"/>
</dbReference>
<keyword evidence="2" id="KW-1133">Transmembrane helix</keyword>
<organism evidence="3 4">
    <name type="scientific">Microthyrium microscopicum</name>
    <dbReference type="NCBI Taxonomy" id="703497"/>
    <lineage>
        <taxon>Eukaryota</taxon>
        <taxon>Fungi</taxon>
        <taxon>Dikarya</taxon>
        <taxon>Ascomycota</taxon>
        <taxon>Pezizomycotina</taxon>
        <taxon>Dothideomycetes</taxon>
        <taxon>Dothideomycetes incertae sedis</taxon>
        <taxon>Microthyriales</taxon>
        <taxon>Microthyriaceae</taxon>
        <taxon>Microthyrium</taxon>
    </lineage>
</organism>
<keyword evidence="4" id="KW-1185">Reference proteome</keyword>
<feature type="region of interest" description="Disordered" evidence="1">
    <location>
        <begin position="490"/>
        <end position="536"/>
    </location>
</feature>
<evidence type="ECO:0000313" key="3">
    <source>
        <dbReference type="EMBL" id="KAF2670839.1"/>
    </source>
</evidence>
<feature type="transmembrane region" description="Helical" evidence="2">
    <location>
        <begin position="454"/>
        <end position="477"/>
    </location>
</feature>
<name>A0A6A6UEX9_9PEZI</name>
<keyword evidence="2" id="KW-0812">Transmembrane</keyword>
<keyword evidence="2" id="KW-0472">Membrane</keyword>
<proteinExistence type="predicted"/>
<evidence type="ECO:0000256" key="1">
    <source>
        <dbReference type="SAM" id="MobiDB-lite"/>
    </source>
</evidence>
<evidence type="ECO:0000256" key="2">
    <source>
        <dbReference type="SAM" id="Phobius"/>
    </source>
</evidence>
<dbReference type="AlphaFoldDB" id="A0A6A6UEX9"/>
<accession>A0A6A6UEX9</accession>
<feature type="compositionally biased region" description="Low complexity" evidence="1">
    <location>
        <begin position="498"/>
        <end position="507"/>
    </location>
</feature>